<sequence length="89" mass="9934">MSEDERKADSFVETFKDEAEDPALFQNLRRSEVGRDMQNRPGSGNATSSEPPAELFHRMPGPRNPMSSDMGAERGQNAVRTLEQHSPIC</sequence>
<feature type="compositionally biased region" description="Basic and acidic residues" evidence="1">
    <location>
        <begin position="29"/>
        <end position="38"/>
    </location>
</feature>
<gene>
    <name evidence="2" type="ORF">CEXT_266041</name>
</gene>
<accession>A0AAV4TWZ7</accession>
<feature type="region of interest" description="Disordered" evidence="1">
    <location>
        <begin position="1"/>
        <end position="89"/>
    </location>
</feature>
<dbReference type="AlphaFoldDB" id="A0AAV4TWZ7"/>
<proteinExistence type="predicted"/>
<keyword evidence="3" id="KW-1185">Reference proteome</keyword>
<dbReference type="EMBL" id="BPLR01011936">
    <property type="protein sequence ID" value="GIY50076.1"/>
    <property type="molecule type" value="Genomic_DNA"/>
</dbReference>
<organism evidence="2 3">
    <name type="scientific">Caerostris extrusa</name>
    <name type="common">Bark spider</name>
    <name type="synonym">Caerostris bankana</name>
    <dbReference type="NCBI Taxonomy" id="172846"/>
    <lineage>
        <taxon>Eukaryota</taxon>
        <taxon>Metazoa</taxon>
        <taxon>Ecdysozoa</taxon>
        <taxon>Arthropoda</taxon>
        <taxon>Chelicerata</taxon>
        <taxon>Arachnida</taxon>
        <taxon>Araneae</taxon>
        <taxon>Araneomorphae</taxon>
        <taxon>Entelegynae</taxon>
        <taxon>Araneoidea</taxon>
        <taxon>Araneidae</taxon>
        <taxon>Caerostris</taxon>
    </lineage>
</organism>
<evidence type="ECO:0000256" key="1">
    <source>
        <dbReference type="SAM" id="MobiDB-lite"/>
    </source>
</evidence>
<name>A0AAV4TWZ7_CAEEX</name>
<evidence type="ECO:0000313" key="3">
    <source>
        <dbReference type="Proteomes" id="UP001054945"/>
    </source>
</evidence>
<feature type="compositionally biased region" description="Polar residues" evidence="1">
    <location>
        <begin position="40"/>
        <end position="50"/>
    </location>
</feature>
<reference evidence="2 3" key="1">
    <citation type="submission" date="2021-06" db="EMBL/GenBank/DDBJ databases">
        <title>Caerostris extrusa draft genome.</title>
        <authorList>
            <person name="Kono N."/>
            <person name="Arakawa K."/>
        </authorList>
    </citation>
    <scope>NUCLEOTIDE SEQUENCE [LARGE SCALE GENOMIC DNA]</scope>
</reference>
<feature type="compositionally biased region" description="Basic and acidic residues" evidence="1">
    <location>
        <begin position="1"/>
        <end position="17"/>
    </location>
</feature>
<protein>
    <submittedName>
        <fullName evidence="2">Uncharacterized protein</fullName>
    </submittedName>
</protein>
<dbReference type="Proteomes" id="UP001054945">
    <property type="component" value="Unassembled WGS sequence"/>
</dbReference>
<evidence type="ECO:0000313" key="2">
    <source>
        <dbReference type="EMBL" id="GIY50076.1"/>
    </source>
</evidence>
<comment type="caution">
    <text evidence="2">The sequence shown here is derived from an EMBL/GenBank/DDBJ whole genome shotgun (WGS) entry which is preliminary data.</text>
</comment>